<keyword evidence="1" id="KW-0812">Transmembrane</keyword>
<keyword evidence="1" id="KW-1133">Transmembrane helix</keyword>
<dbReference type="EMBL" id="JBFDAA010000009">
    <property type="protein sequence ID" value="KAL1129186.1"/>
    <property type="molecule type" value="Genomic_DNA"/>
</dbReference>
<evidence type="ECO:0000313" key="2">
    <source>
        <dbReference type="EMBL" id="KAL1129186.1"/>
    </source>
</evidence>
<keyword evidence="3" id="KW-1185">Reference proteome</keyword>
<feature type="transmembrane region" description="Helical" evidence="1">
    <location>
        <begin position="7"/>
        <end position="26"/>
    </location>
</feature>
<gene>
    <name evidence="2" type="ORF">AAG570_013716</name>
</gene>
<protein>
    <submittedName>
        <fullName evidence="2">Uncharacterized protein</fullName>
    </submittedName>
</protein>
<name>A0ABD0YDA3_9HEMI</name>
<dbReference type="AlphaFoldDB" id="A0ABD0YDA3"/>
<keyword evidence="1" id="KW-0472">Membrane</keyword>
<reference evidence="2 3" key="1">
    <citation type="submission" date="2024-07" db="EMBL/GenBank/DDBJ databases">
        <title>Chromosome-level genome assembly of the water stick insect Ranatra chinensis (Heteroptera: Nepidae).</title>
        <authorList>
            <person name="Liu X."/>
        </authorList>
    </citation>
    <scope>NUCLEOTIDE SEQUENCE [LARGE SCALE GENOMIC DNA]</scope>
    <source>
        <strain evidence="2">Cailab_2021Rc</strain>
        <tissue evidence="2">Muscle</tissue>
    </source>
</reference>
<comment type="caution">
    <text evidence="2">The sequence shown here is derived from an EMBL/GenBank/DDBJ whole genome shotgun (WGS) entry which is preliminary data.</text>
</comment>
<evidence type="ECO:0000313" key="3">
    <source>
        <dbReference type="Proteomes" id="UP001558652"/>
    </source>
</evidence>
<dbReference type="Proteomes" id="UP001558652">
    <property type="component" value="Unassembled WGS sequence"/>
</dbReference>
<accession>A0ABD0YDA3</accession>
<proteinExistence type="predicted"/>
<evidence type="ECO:0000256" key="1">
    <source>
        <dbReference type="SAM" id="Phobius"/>
    </source>
</evidence>
<organism evidence="2 3">
    <name type="scientific">Ranatra chinensis</name>
    <dbReference type="NCBI Taxonomy" id="642074"/>
    <lineage>
        <taxon>Eukaryota</taxon>
        <taxon>Metazoa</taxon>
        <taxon>Ecdysozoa</taxon>
        <taxon>Arthropoda</taxon>
        <taxon>Hexapoda</taxon>
        <taxon>Insecta</taxon>
        <taxon>Pterygota</taxon>
        <taxon>Neoptera</taxon>
        <taxon>Paraneoptera</taxon>
        <taxon>Hemiptera</taxon>
        <taxon>Heteroptera</taxon>
        <taxon>Panheteroptera</taxon>
        <taxon>Nepomorpha</taxon>
        <taxon>Nepidae</taxon>
        <taxon>Ranatrinae</taxon>
        <taxon>Ranatra</taxon>
    </lineage>
</organism>
<sequence>MYRPFCGRCLILINILLHVIPLFLFLQPRSFVVLKTEFDQGGDPPIWRIDGNSLLQKYMPFKEPDGTTLYKSTSVYSGWSINSKDSYYPAPVVFKRQQRNDVIIQFERSQVKT</sequence>